<accession>A0A1Y5P4B5</accession>
<dbReference type="AlphaFoldDB" id="A0A1Y5P4B5"/>
<gene>
    <name evidence="1" type="ORF">MIPYR_10657</name>
</gene>
<sequence>MPTFRYGMRRVLTRPRSIRTVSPVASAASVMLRVRRAALVSVGDTGGDLPGVMPKGRALEVADDPLEASFRGGLYHSLTPEGLTRRLATARPVHSSEPGARFPPVAVLGRTLGRASHRITGLTLARRRDTATRDAQRR</sequence>
<protein>
    <submittedName>
        <fullName evidence="1">Uncharacterized protein</fullName>
    </submittedName>
</protein>
<reference evidence="1" key="1">
    <citation type="submission" date="2016-03" db="EMBL/GenBank/DDBJ databases">
        <authorList>
            <person name="Ploux O."/>
        </authorList>
    </citation>
    <scope>NUCLEOTIDE SEQUENCE</scope>
    <source>
        <strain evidence="1">UC1</strain>
    </source>
</reference>
<name>A0A1Y5P4B5_9MICO</name>
<evidence type="ECO:0000313" key="1">
    <source>
        <dbReference type="EMBL" id="SBS70798.1"/>
    </source>
</evidence>
<proteinExistence type="predicted"/>
<organism evidence="1">
    <name type="scientific">uncultured Microbacterium sp</name>
    <dbReference type="NCBI Taxonomy" id="191216"/>
    <lineage>
        <taxon>Bacteria</taxon>
        <taxon>Bacillati</taxon>
        <taxon>Actinomycetota</taxon>
        <taxon>Actinomycetes</taxon>
        <taxon>Micrococcales</taxon>
        <taxon>Microbacteriaceae</taxon>
        <taxon>Microbacterium</taxon>
        <taxon>environmental samples</taxon>
    </lineage>
</organism>
<dbReference type="EMBL" id="FLQR01000001">
    <property type="protein sequence ID" value="SBS70798.1"/>
    <property type="molecule type" value="Genomic_DNA"/>
</dbReference>